<keyword evidence="1" id="KW-0812">Transmembrane</keyword>
<feature type="transmembrane region" description="Helical" evidence="1">
    <location>
        <begin position="9"/>
        <end position="31"/>
    </location>
</feature>
<sequence length="67" mass="7264">MDKNNFRRFFGATLTILGIIVILFACIAFLSDAKPLLGMSITKWESLAPFIVGLVFLGSGVSLINNS</sequence>
<comment type="caution">
    <text evidence="2">The sequence shown here is derived from an EMBL/GenBank/DDBJ whole genome shotgun (WGS) entry which is preliminary data.</text>
</comment>
<dbReference type="RefSeq" id="WP_111627273.1">
    <property type="nucleotide sequence ID" value="NZ_QLMC01000001.1"/>
</dbReference>
<dbReference type="OrthoDB" id="677537at2"/>
<accession>A0A327X889</accession>
<evidence type="ECO:0000313" key="3">
    <source>
        <dbReference type="Proteomes" id="UP000248790"/>
    </source>
</evidence>
<dbReference type="PROSITE" id="PS51257">
    <property type="entry name" value="PROKAR_LIPOPROTEIN"/>
    <property type="match status" value="1"/>
</dbReference>
<dbReference type="Proteomes" id="UP000248790">
    <property type="component" value="Unassembled WGS sequence"/>
</dbReference>
<feature type="transmembrane region" description="Helical" evidence="1">
    <location>
        <begin position="46"/>
        <end position="64"/>
    </location>
</feature>
<keyword evidence="3" id="KW-1185">Reference proteome</keyword>
<organism evidence="2 3">
    <name type="scientific">Larkinella arboricola</name>
    <dbReference type="NCBI Taxonomy" id="643671"/>
    <lineage>
        <taxon>Bacteria</taxon>
        <taxon>Pseudomonadati</taxon>
        <taxon>Bacteroidota</taxon>
        <taxon>Cytophagia</taxon>
        <taxon>Cytophagales</taxon>
        <taxon>Spirosomataceae</taxon>
        <taxon>Larkinella</taxon>
    </lineage>
</organism>
<keyword evidence="1" id="KW-1133">Transmembrane helix</keyword>
<dbReference type="AlphaFoldDB" id="A0A327X889"/>
<proteinExistence type="predicted"/>
<name>A0A327X889_LARAB</name>
<keyword evidence="1" id="KW-0472">Membrane</keyword>
<dbReference type="EMBL" id="QLMC01000001">
    <property type="protein sequence ID" value="RAK03135.1"/>
    <property type="molecule type" value="Genomic_DNA"/>
</dbReference>
<protein>
    <submittedName>
        <fullName evidence="2">Uncharacterized protein</fullName>
    </submittedName>
</protein>
<reference evidence="2 3" key="1">
    <citation type="submission" date="2018-06" db="EMBL/GenBank/DDBJ databases">
        <title>Genomic Encyclopedia of Archaeal and Bacterial Type Strains, Phase II (KMG-II): from individual species to whole genera.</title>
        <authorList>
            <person name="Goeker M."/>
        </authorList>
    </citation>
    <scope>NUCLEOTIDE SEQUENCE [LARGE SCALE GENOMIC DNA]</scope>
    <source>
        <strain evidence="2 3">DSM 21851</strain>
    </source>
</reference>
<gene>
    <name evidence="2" type="ORF">LX87_01257</name>
</gene>
<evidence type="ECO:0000256" key="1">
    <source>
        <dbReference type="SAM" id="Phobius"/>
    </source>
</evidence>
<evidence type="ECO:0000313" key="2">
    <source>
        <dbReference type="EMBL" id="RAK03135.1"/>
    </source>
</evidence>